<dbReference type="EMBL" id="JAGEUA010000008">
    <property type="protein sequence ID" value="KAL0968876.1"/>
    <property type="molecule type" value="Genomic_DNA"/>
</dbReference>
<evidence type="ECO:0000313" key="2">
    <source>
        <dbReference type="EMBL" id="KAL0968876.1"/>
    </source>
</evidence>
<proteinExistence type="predicted"/>
<accession>A0ABD0WTF2</accession>
<evidence type="ECO:0000256" key="1">
    <source>
        <dbReference type="SAM" id="MobiDB-lite"/>
    </source>
</evidence>
<comment type="caution">
    <text evidence="2">The sequence shown here is derived from an EMBL/GenBank/DDBJ whole genome shotgun (WGS) entry which is preliminary data.</text>
</comment>
<feature type="compositionally biased region" description="Basic and acidic residues" evidence="1">
    <location>
        <begin position="14"/>
        <end position="29"/>
    </location>
</feature>
<feature type="region of interest" description="Disordered" evidence="1">
    <location>
        <begin position="13"/>
        <end position="70"/>
    </location>
</feature>
<organism evidence="2 3">
    <name type="scientific">Umbra pygmaea</name>
    <name type="common">Eastern mudminnow</name>
    <dbReference type="NCBI Taxonomy" id="75934"/>
    <lineage>
        <taxon>Eukaryota</taxon>
        <taxon>Metazoa</taxon>
        <taxon>Chordata</taxon>
        <taxon>Craniata</taxon>
        <taxon>Vertebrata</taxon>
        <taxon>Euteleostomi</taxon>
        <taxon>Actinopterygii</taxon>
        <taxon>Neopterygii</taxon>
        <taxon>Teleostei</taxon>
        <taxon>Protacanthopterygii</taxon>
        <taxon>Esociformes</taxon>
        <taxon>Umbridae</taxon>
        <taxon>Umbra</taxon>
    </lineage>
</organism>
<keyword evidence="3" id="KW-1185">Reference proteome</keyword>
<evidence type="ECO:0000313" key="3">
    <source>
        <dbReference type="Proteomes" id="UP001557470"/>
    </source>
</evidence>
<reference evidence="2 3" key="1">
    <citation type="submission" date="2024-06" db="EMBL/GenBank/DDBJ databases">
        <authorList>
            <person name="Pan Q."/>
            <person name="Wen M."/>
            <person name="Jouanno E."/>
            <person name="Zahm M."/>
            <person name="Klopp C."/>
            <person name="Cabau C."/>
            <person name="Louis A."/>
            <person name="Berthelot C."/>
            <person name="Parey E."/>
            <person name="Roest Crollius H."/>
            <person name="Montfort J."/>
            <person name="Robinson-Rechavi M."/>
            <person name="Bouchez O."/>
            <person name="Lampietro C."/>
            <person name="Lopez Roques C."/>
            <person name="Donnadieu C."/>
            <person name="Postlethwait J."/>
            <person name="Bobe J."/>
            <person name="Verreycken H."/>
            <person name="Guiguen Y."/>
        </authorList>
    </citation>
    <scope>NUCLEOTIDE SEQUENCE [LARGE SCALE GENOMIC DNA]</scope>
    <source>
        <strain evidence="2">Up_M1</strain>
        <tissue evidence="2">Testis</tissue>
    </source>
</reference>
<dbReference type="Proteomes" id="UP001557470">
    <property type="component" value="Unassembled WGS sequence"/>
</dbReference>
<gene>
    <name evidence="2" type="ORF">UPYG_G00273050</name>
</gene>
<dbReference type="AlphaFoldDB" id="A0ABD0WTF2"/>
<feature type="compositionally biased region" description="Basic residues" evidence="1">
    <location>
        <begin position="60"/>
        <end position="69"/>
    </location>
</feature>
<sequence length="248" mass="28998">MRVGRLVIKAVKKKKEEKEEKRRQEEKAAIENGTSSEESSSDEEFKEIYQKCPNAEPSRRGRRRRRSRGVGHIPPLASLWMARHDQRLSRLQEVNIVLYKMVMSLDFDPNGENLLTMRALPLDHQHDLTTGTSKETHVCRLLVAESILEGNAAIMLKKTLIMANPETNWKLRQDAGLAGDEVYPGEGTRRRYNKGSIRIVKRYHKRGIINSNDKEQLISWVREEQYLNRDTTEYKQIRADIKRHFKQY</sequence>
<protein>
    <submittedName>
        <fullName evidence="2">Uncharacterized protein</fullName>
    </submittedName>
</protein>
<name>A0ABD0WTF2_UMBPY</name>